<evidence type="ECO:0000256" key="5">
    <source>
        <dbReference type="ARBA" id="ARBA00022695"/>
    </source>
</evidence>
<keyword evidence="11" id="KW-0812">Transmembrane</keyword>
<evidence type="ECO:0000256" key="10">
    <source>
        <dbReference type="ARBA" id="ARBA00029346"/>
    </source>
</evidence>
<dbReference type="EMBL" id="BLLK01000022">
    <property type="protein sequence ID" value="GFH46217.1"/>
    <property type="molecule type" value="Genomic_DNA"/>
</dbReference>
<keyword evidence="8" id="KW-0460">Magnesium</keyword>
<dbReference type="PRINTS" id="PR01020">
    <property type="entry name" value="LPSBIOSNTHSS"/>
</dbReference>
<evidence type="ECO:0000256" key="6">
    <source>
        <dbReference type="ARBA" id="ARBA00022741"/>
    </source>
</evidence>
<evidence type="ECO:0000256" key="7">
    <source>
        <dbReference type="ARBA" id="ARBA00022840"/>
    </source>
</evidence>
<organism evidence="13 14">
    <name type="scientific">Chaetoceros tenuissimus</name>
    <dbReference type="NCBI Taxonomy" id="426638"/>
    <lineage>
        <taxon>Eukaryota</taxon>
        <taxon>Sar</taxon>
        <taxon>Stramenopiles</taxon>
        <taxon>Ochrophyta</taxon>
        <taxon>Bacillariophyta</taxon>
        <taxon>Coscinodiscophyceae</taxon>
        <taxon>Chaetocerotophycidae</taxon>
        <taxon>Chaetocerotales</taxon>
        <taxon>Chaetocerotaceae</taxon>
        <taxon>Chaetoceros</taxon>
    </lineage>
</organism>
<evidence type="ECO:0000256" key="4">
    <source>
        <dbReference type="ARBA" id="ARBA00022679"/>
    </source>
</evidence>
<comment type="catalytic activity">
    <reaction evidence="10">
        <text>(R)-4'-phosphopantetheine + ATP + H(+) = 3'-dephospho-CoA + diphosphate</text>
        <dbReference type="Rhea" id="RHEA:19801"/>
        <dbReference type="ChEBI" id="CHEBI:15378"/>
        <dbReference type="ChEBI" id="CHEBI:30616"/>
        <dbReference type="ChEBI" id="CHEBI:33019"/>
        <dbReference type="ChEBI" id="CHEBI:57328"/>
        <dbReference type="ChEBI" id="CHEBI:61723"/>
        <dbReference type="EC" id="2.7.7.3"/>
    </reaction>
</comment>
<proteinExistence type="predicted"/>
<sequence>MISFLSSTPIPTTLLLFLLLLIIPTAILTYRVLFPKILKYPWPTNTPPKQDTVVIAGSFNPPHNGHVSMIQHLSKNYKQVIVVIGMNPNKVYKVSPQKRLEILEQILVEKNVKVAIVQGYIWRYAMLHNASTFIRGIRTWEKDGREERSLHILNSWGPLVFGPLKWPLKTVFMEGDTRYLHLSSTIVRNACEKKDNSSDCLRGMVPKHVEKQVFEAYR</sequence>
<dbReference type="GO" id="GO:0005524">
    <property type="term" value="F:ATP binding"/>
    <property type="evidence" value="ECO:0007669"/>
    <property type="project" value="UniProtKB-KW"/>
</dbReference>
<accession>A0AAD3H0K5</accession>
<dbReference type="Gene3D" id="3.40.50.620">
    <property type="entry name" value="HUPs"/>
    <property type="match status" value="1"/>
</dbReference>
<dbReference type="Proteomes" id="UP001054902">
    <property type="component" value="Unassembled WGS sequence"/>
</dbReference>
<dbReference type="NCBIfam" id="TIGR00125">
    <property type="entry name" value="cyt_tran_rel"/>
    <property type="match status" value="1"/>
</dbReference>
<evidence type="ECO:0000259" key="12">
    <source>
        <dbReference type="Pfam" id="PF01467"/>
    </source>
</evidence>
<evidence type="ECO:0000313" key="14">
    <source>
        <dbReference type="Proteomes" id="UP001054902"/>
    </source>
</evidence>
<evidence type="ECO:0000313" key="13">
    <source>
        <dbReference type="EMBL" id="GFH46217.1"/>
    </source>
</evidence>
<protein>
    <recommendedName>
        <fullName evidence="2">Phosphopantetheine adenylyltransferase</fullName>
        <ecNumber evidence="1">2.7.7.3</ecNumber>
    </recommendedName>
</protein>
<evidence type="ECO:0000256" key="9">
    <source>
        <dbReference type="ARBA" id="ARBA00022993"/>
    </source>
</evidence>
<keyword evidence="6" id="KW-0547">Nucleotide-binding</keyword>
<dbReference type="InterPro" id="IPR001980">
    <property type="entry name" value="PPAT"/>
</dbReference>
<keyword evidence="11" id="KW-0472">Membrane</keyword>
<dbReference type="AlphaFoldDB" id="A0AAD3H0K5"/>
<evidence type="ECO:0000256" key="2">
    <source>
        <dbReference type="ARBA" id="ARBA00013868"/>
    </source>
</evidence>
<keyword evidence="5" id="KW-0548">Nucleotidyltransferase</keyword>
<gene>
    <name evidence="13" type="ORF">CTEN210_02691</name>
</gene>
<feature type="transmembrane region" description="Helical" evidence="11">
    <location>
        <begin position="12"/>
        <end position="33"/>
    </location>
</feature>
<dbReference type="GO" id="GO:0004595">
    <property type="term" value="F:pantetheine-phosphate adenylyltransferase activity"/>
    <property type="evidence" value="ECO:0007669"/>
    <property type="project" value="UniProtKB-EC"/>
</dbReference>
<dbReference type="SUPFAM" id="SSF52374">
    <property type="entry name" value="Nucleotidylyl transferase"/>
    <property type="match status" value="1"/>
</dbReference>
<dbReference type="EC" id="2.7.7.3" evidence="1"/>
<keyword evidence="11" id="KW-1133">Transmembrane helix</keyword>
<dbReference type="GO" id="GO:0015937">
    <property type="term" value="P:coenzyme A biosynthetic process"/>
    <property type="evidence" value="ECO:0007669"/>
    <property type="project" value="UniProtKB-KW"/>
</dbReference>
<dbReference type="PANTHER" id="PTHR21342:SF1">
    <property type="entry name" value="PHOSPHOPANTETHEINE ADENYLYLTRANSFERASE"/>
    <property type="match status" value="1"/>
</dbReference>
<keyword evidence="9" id="KW-0173">Coenzyme A biosynthesis</keyword>
<evidence type="ECO:0000256" key="11">
    <source>
        <dbReference type="SAM" id="Phobius"/>
    </source>
</evidence>
<dbReference type="Pfam" id="PF01467">
    <property type="entry name" value="CTP_transf_like"/>
    <property type="match status" value="1"/>
</dbReference>
<keyword evidence="7" id="KW-0067">ATP-binding</keyword>
<keyword evidence="14" id="KW-1185">Reference proteome</keyword>
<dbReference type="InterPro" id="IPR004821">
    <property type="entry name" value="Cyt_trans-like"/>
</dbReference>
<comment type="caution">
    <text evidence="13">The sequence shown here is derived from an EMBL/GenBank/DDBJ whole genome shotgun (WGS) entry which is preliminary data.</text>
</comment>
<evidence type="ECO:0000256" key="3">
    <source>
        <dbReference type="ARBA" id="ARBA00022490"/>
    </source>
</evidence>
<name>A0AAD3H0K5_9STRA</name>
<evidence type="ECO:0000256" key="1">
    <source>
        <dbReference type="ARBA" id="ARBA00012392"/>
    </source>
</evidence>
<evidence type="ECO:0000256" key="8">
    <source>
        <dbReference type="ARBA" id="ARBA00022842"/>
    </source>
</evidence>
<reference evidence="13 14" key="1">
    <citation type="journal article" date="2021" name="Sci. Rep.">
        <title>The genome of the diatom Chaetoceros tenuissimus carries an ancient integrated fragment of an extant virus.</title>
        <authorList>
            <person name="Hongo Y."/>
            <person name="Kimura K."/>
            <person name="Takaki Y."/>
            <person name="Yoshida Y."/>
            <person name="Baba S."/>
            <person name="Kobayashi G."/>
            <person name="Nagasaki K."/>
            <person name="Hano T."/>
            <person name="Tomaru Y."/>
        </authorList>
    </citation>
    <scope>NUCLEOTIDE SEQUENCE [LARGE SCALE GENOMIC DNA]</scope>
    <source>
        <strain evidence="13 14">NIES-3715</strain>
    </source>
</reference>
<keyword evidence="4" id="KW-0808">Transferase</keyword>
<keyword evidence="3" id="KW-0963">Cytoplasm</keyword>
<feature type="domain" description="Cytidyltransferase-like" evidence="12">
    <location>
        <begin position="55"/>
        <end position="189"/>
    </location>
</feature>
<dbReference type="PANTHER" id="PTHR21342">
    <property type="entry name" value="PHOSPHOPANTETHEINE ADENYLYLTRANSFERASE"/>
    <property type="match status" value="1"/>
</dbReference>
<dbReference type="InterPro" id="IPR014729">
    <property type="entry name" value="Rossmann-like_a/b/a_fold"/>
</dbReference>